<keyword evidence="2" id="KW-0812">Transmembrane</keyword>
<dbReference type="InterPro" id="IPR016032">
    <property type="entry name" value="Sig_transdc_resp-reg_C-effctor"/>
</dbReference>
<feature type="transmembrane region" description="Helical" evidence="2">
    <location>
        <begin position="144"/>
        <end position="163"/>
    </location>
</feature>
<dbReference type="InterPro" id="IPR036388">
    <property type="entry name" value="WH-like_DNA-bd_sf"/>
</dbReference>
<keyword evidence="2" id="KW-0472">Membrane</keyword>
<reference evidence="4 7" key="2">
    <citation type="submission" date="2019-10" db="EMBL/GenBank/DDBJ databases">
        <title>Prolixibacter strains distinguished by the presence of nitrate reductase genes were adept at nitrate-dependent anaerobic corrosion of metallic iron and carbon steel.</title>
        <authorList>
            <person name="Iino T."/>
            <person name="Shono N."/>
            <person name="Ito K."/>
            <person name="Nakamura R."/>
            <person name="Sueoka K."/>
            <person name="Harayama S."/>
            <person name="Ohkuma M."/>
        </authorList>
    </citation>
    <scope>NUCLEOTIDE SEQUENCE [LARGE SCALE GENOMIC DNA]</scope>
    <source>
        <strain evidence="4 7">MIC1-1</strain>
    </source>
</reference>
<dbReference type="SMART" id="SM00421">
    <property type="entry name" value="HTH_LUXR"/>
    <property type="match status" value="1"/>
</dbReference>
<evidence type="ECO:0000313" key="5">
    <source>
        <dbReference type="EMBL" id="PSK84520.1"/>
    </source>
</evidence>
<dbReference type="GO" id="GO:0003677">
    <property type="term" value="F:DNA binding"/>
    <property type="evidence" value="ECO:0007669"/>
    <property type="project" value="UniProtKB-KW"/>
</dbReference>
<dbReference type="RefSeq" id="WP_106541115.1">
    <property type="nucleotide sequence ID" value="NZ_BLAU01000001.1"/>
</dbReference>
<evidence type="ECO:0000313" key="4">
    <source>
        <dbReference type="EMBL" id="GET20692.1"/>
    </source>
</evidence>
<keyword evidence="1" id="KW-0238">DNA-binding</keyword>
<accession>A0A2P8CHR6</accession>
<dbReference type="PROSITE" id="PS50043">
    <property type="entry name" value="HTH_LUXR_2"/>
    <property type="match status" value="1"/>
</dbReference>
<feature type="domain" description="HTH luxR-type" evidence="3">
    <location>
        <begin position="244"/>
        <end position="309"/>
    </location>
</feature>
<evidence type="ECO:0000313" key="6">
    <source>
        <dbReference type="Proteomes" id="UP000240621"/>
    </source>
</evidence>
<name>A0A2P8CHR6_9BACT</name>
<feature type="transmembrane region" description="Helical" evidence="2">
    <location>
        <begin position="44"/>
        <end position="64"/>
    </location>
</feature>
<dbReference type="PRINTS" id="PR00038">
    <property type="entry name" value="HTHLUXR"/>
</dbReference>
<evidence type="ECO:0000256" key="1">
    <source>
        <dbReference type="ARBA" id="ARBA00023125"/>
    </source>
</evidence>
<dbReference type="Pfam" id="PF00196">
    <property type="entry name" value="GerE"/>
    <property type="match status" value="1"/>
</dbReference>
<dbReference type="AlphaFoldDB" id="A0A2P8CHR6"/>
<evidence type="ECO:0000256" key="2">
    <source>
        <dbReference type="SAM" id="Phobius"/>
    </source>
</evidence>
<dbReference type="InterPro" id="IPR039420">
    <property type="entry name" value="WalR-like"/>
</dbReference>
<keyword evidence="2" id="KW-1133">Transmembrane helix</keyword>
<dbReference type="PANTHER" id="PTHR43214">
    <property type="entry name" value="TWO-COMPONENT RESPONSE REGULATOR"/>
    <property type="match status" value="1"/>
</dbReference>
<evidence type="ECO:0000313" key="7">
    <source>
        <dbReference type="Proteomes" id="UP000396862"/>
    </source>
</evidence>
<dbReference type="InterPro" id="IPR000792">
    <property type="entry name" value="Tscrpt_reg_LuxR_C"/>
</dbReference>
<dbReference type="SUPFAM" id="SSF46894">
    <property type="entry name" value="C-terminal effector domain of the bipartite response regulators"/>
    <property type="match status" value="1"/>
</dbReference>
<feature type="transmembrane region" description="Helical" evidence="2">
    <location>
        <begin position="111"/>
        <end position="132"/>
    </location>
</feature>
<sequence>MLIYLLLVIFAFSSALTAGGVMLSQRLRNRFETRFLTSVQYFQIFTYAFGFYGIWGSVLLRTFISSFVQTDLTERITGIMTFIGIPFLVASWYMLVRSSIEMSGRSTRRSFIIFFLLFNLVGLAILGGAIYRYPDMEVRILLKYYYISFNSLFFLLSAILILMDGKKQSLNFSDRLWVAVGFVIVAVVQGIFLEFYRDNHYIGAIFILFYFLGNAFLPIFLTYFADFSMMESEGTGTGNMSFKSFCRKYEISPREAEIILEICKGLTNQDIADKLFISLQTVKDHSHRIYLKTFVKNRTQLANLIKEKTDL</sequence>
<feature type="transmembrane region" description="Helical" evidence="2">
    <location>
        <begin position="6"/>
        <end position="23"/>
    </location>
</feature>
<feature type="transmembrane region" description="Helical" evidence="2">
    <location>
        <begin position="175"/>
        <end position="195"/>
    </location>
</feature>
<evidence type="ECO:0000259" key="3">
    <source>
        <dbReference type="PROSITE" id="PS50043"/>
    </source>
</evidence>
<dbReference type="PROSITE" id="PS00622">
    <property type="entry name" value="HTH_LUXR_1"/>
    <property type="match status" value="1"/>
</dbReference>
<dbReference type="Proteomes" id="UP000240621">
    <property type="component" value="Unassembled WGS sequence"/>
</dbReference>
<dbReference type="CDD" id="cd06170">
    <property type="entry name" value="LuxR_C_like"/>
    <property type="match status" value="1"/>
</dbReference>
<dbReference type="GO" id="GO:0006355">
    <property type="term" value="P:regulation of DNA-templated transcription"/>
    <property type="evidence" value="ECO:0007669"/>
    <property type="project" value="InterPro"/>
</dbReference>
<dbReference type="Gene3D" id="1.10.10.10">
    <property type="entry name" value="Winged helix-like DNA-binding domain superfamily/Winged helix DNA-binding domain"/>
    <property type="match status" value="1"/>
</dbReference>
<comment type="caution">
    <text evidence="5">The sequence shown here is derived from an EMBL/GenBank/DDBJ whole genome shotgun (WGS) entry which is preliminary data.</text>
</comment>
<protein>
    <submittedName>
        <fullName evidence="5">Regulatory LuxR family protein</fullName>
    </submittedName>
</protein>
<feature type="transmembrane region" description="Helical" evidence="2">
    <location>
        <begin position="76"/>
        <end position="95"/>
    </location>
</feature>
<reference evidence="5 6" key="1">
    <citation type="submission" date="2018-03" db="EMBL/GenBank/DDBJ databases">
        <title>Genomic Encyclopedia of Archaeal and Bacterial Type Strains, Phase II (KMG-II): from individual species to whole genera.</title>
        <authorList>
            <person name="Goeker M."/>
        </authorList>
    </citation>
    <scope>NUCLEOTIDE SEQUENCE [LARGE SCALE GENOMIC DNA]</scope>
    <source>
        <strain evidence="5 6">DSM 27267</strain>
    </source>
</reference>
<gene>
    <name evidence="5" type="ORF">CLV93_102309</name>
    <name evidence="4" type="ORF">JCM18694_09380</name>
</gene>
<dbReference type="EMBL" id="PYGC01000002">
    <property type="protein sequence ID" value="PSK84520.1"/>
    <property type="molecule type" value="Genomic_DNA"/>
</dbReference>
<dbReference type="OrthoDB" id="9797341at2"/>
<dbReference type="EMBL" id="BLAU01000001">
    <property type="protein sequence ID" value="GET20692.1"/>
    <property type="molecule type" value="Genomic_DNA"/>
</dbReference>
<dbReference type="Proteomes" id="UP000396862">
    <property type="component" value="Unassembled WGS sequence"/>
</dbReference>
<feature type="transmembrane region" description="Helical" evidence="2">
    <location>
        <begin position="201"/>
        <end position="224"/>
    </location>
</feature>
<proteinExistence type="predicted"/>
<keyword evidence="7" id="KW-1185">Reference proteome</keyword>
<organism evidence="5 6">
    <name type="scientific">Prolixibacter denitrificans</name>
    <dbReference type="NCBI Taxonomy" id="1541063"/>
    <lineage>
        <taxon>Bacteria</taxon>
        <taxon>Pseudomonadati</taxon>
        <taxon>Bacteroidota</taxon>
        <taxon>Bacteroidia</taxon>
        <taxon>Marinilabiliales</taxon>
        <taxon>Prolixibacteraceae</taxon>
        <taxon>Prolixibacter</taxon>
    </lineage>
</organism>